<protein>
    <submittedName>
        <fullName evidence="1">Uncharacterized protein</fullName>
    </submittedName>
</protein>
<comment type="caution">
    <text evidence="1">The sequence shown here is derived from an EMBL/GenBank/DDBJ whole genome shotgun (WGS) entry which is preliminary data.</text>
</comment>
<gene>
    <name evidence="1" type="ORF">GCM10023156_53270</name>
</gene>
<sequence length="89" mass="9800">MGKAKGNAPASERDRLITELRRAYGAWNMPEDVLLEESEGTLIRRYVVAKLMAVDSCEALKLGVKIAISLLLGVVAMIKRASKLTTIRK</sequence>
<evidence type="ECO:0000313" key="1">
    <source>
        <dbReference type="EMBL" id="GAA4465460.1"/>
    </source>
</evidence>
<proteinExistence type="predicted"/>
<reference evidence="2" key="1">
    <citation type="journal article" date="2019" name="Int. J. Syst. Evol. Microbiol.">
        <title>The Global Catalogue of Microorganisms (GCM) 10K type strain sequencing project: providing services to taxonomists for standard genome sequencing and annotation.</title>
        <authorList>
            <consortium name="The Broad Institute Genomics Platform"/>
            <consortium name="The Broad Institute Genome Sequencing Center for Infectious Disease"/>
            <person name="Wu L."/>
            <person name="Ma J."/>
        </authorList>
    </citation>
    <scope>NUCLEOTIDE SEQUENCE [LARGE SCALE GENOMIC DNA]</scope>
    <source>
        <strain evidence="2">JCM 17759</strain>
    </source>
</reference>
<organism evidence="1 2">
    <name type="scientific">Novipirellula rosea</name>
    <dbReference type="NCBI Taxonomy" id="1031540"/>
    <lineage>
        <taxon>Bacteria</taxon>
        <taxon>Pseudomonadati</taxon>
        <taxon>Planctomycetota</taxon>
        <taxon>Planctomycetia</taxon>
        <taxon>Pirellulales</taxon>
        <taxon>Pirellulaceae</taxon>
        <taxon>Novipirellula</taxon>
    </lineage>
</organism>
<dbReference type="Proteomes" id="UP001500840">
    <property type="component" value="Unassembled WGS sequence"/>
</dbReference>
<name>A0ABP8NGH4_9BACT</name>
<accession>A0ABP8NGH4</accession>
<keyword evidence="2" id="KW-1185">Reference proteome</keyword>
<dbReference type="RefSeq" id="WP_345326848.1">
    <property type="nucleotide sequence ID" value="NZ_BAABGA010000074.1"/>
</dbReference>
<dbReference type="EMBL" id="BAABGA010000074">
    <property type="protein sequence ID" value="GAA4465460.1"/>
    <property type="molecule type" value="Genomic_DNA"/>
</dbReference>
<evidence type="ECO:0000313" key="2">
    <source>
        <dbReference type="Proteomes" id="UP001500840"/>
    </source>
</evidence>